<gene>
    <name evidence="2" type="ORF">HLASA_1963</name>
    <name evidence="1" type="ORF">HLASF_1977</name>
</gene>
<dbReference type="EMBL" id="CP011564">
    <property type="protein sequence ID" value="ALG82838.1"/>
    <property type="molecule type" value="Genomic_DNA"/>
</dbReference>
<name>A0A0F7PFW8_9EURY</name>
<dbReference type="PATRIC" id="fig|1604004.4.peg.2074"/>
<dbReference type="Pfam" id="PF24109">
    <property type="entry name" value="DUF7384"/>
    <property type="match status" value="1"/>
</dbReference>
<keyword evidence="4" id="KW-1185">Reference proteome</keyword>
<dbReference type="HOGENOM" id="CLU_109224_0_0_2"/>
<dbReference type="OrthoDB" id="214734at2157"/>
<evidence type="ECO:0000313" key="4">
    <source>
        <dbReference type="Proteomes" id="UP000069906"/>
    </source>
</evidence>
<dbReference type="Proteomes" id="UP000069906">
    <property type="component" value="Chromosome"/>
</dbReference>
<evidence type="ECO:0000313" key="3">
    <source>
        <dbReference type="Proteomes" id="UP000060390"/>
    </source>
</evidence>
<reference evidence="3" key="2">
    <citation type="submission" date="2015-05" db="EMBL/GenBank/DDBJ databases">
        <title>Complete genome sequence of Halanaeroarchaeum sulfurireducens type strain M27-SA2, a sulfate-reducer haloarchaeon from marine anoxic lake Medee.</title>
        <authorList>
            <person name="Messina E."/>
            <person name="Kublanov I.V."/>
            <person name="Toshchakov S."/>
            <person name="Arcadi E."/>
            <person name="La Spada G."/>
            <person name="La Cono V."/>
            <person name="Yakimov M.M."/>
        </authorList>
    </citation>
    <scope>NUCLEOTIDE SEQUENCE [LARGE SCALE GENOMIC DNA]</scope>
    <source>
        <strain evidence="3">M27-SA2</strain>
    </source>
</reference>
<dbReference type="EMBL" id="CP008874">
    <property type="protein sequence ID" value="AKH98444.1"/>
    <property type="molecule type" value="Genomic_DNA"/>
</dbReference>
<reference evidence="1 4" key="1">
    <citation type="journal article" date="2015" name="ISME J.">
        <title>Elemental sulfur and acetate can support life of a novel strictly anaerobic haloarchaeon.</title>
        <authorList>
            <person name="Sorokin D.Y."/>
            <person name="Kublanov I.V."/>
            <person name="Gavrilov S.N."/>
            <person name="Rojo D."/>
            <person name="Roman P."/>
            <person name="Golyshin P.N."/>
            <person name="Slepak V.Z."/>
            <person name="Smedile F."/>
            <person name="Ferrer M."/>
            <person name="Messina E."/>
            <person name="La Cono V."/>
            <person name="Yakimov M.M."/>
        </authorList>
    </citation>
    <scope>NUCLEOTIDE SEQUENCE [LARGE SCALE GENOMIC DNA]</scope>
    <source>
        <strain evidence="1 4">HSR2</strain>
    </source>
</reference>
<evidence type="ECO:0000313" key="1">
    <source>
        <dbReference type="EMBL" id="AKH98444.1"/>
    </source>
</evidence>
<reference evidence="2 3" key="3">
    <citation type="journal article" date="2016" name="Stand. Genomic Sci.">
        <title>Complete genome sequence of 'Halanaeroarchaeum sulfurireducens' M27-SA2, a sulfur-reducing and acetate-oxidizing haloarchaeon from the deep-sea hypersaline anoxic lake Medee.</title>
        <authorList>
            <person name="Messina E."/>
            <person name="Sorokin D.Y."/>
            <person name="Kublanov I.V."/>
            <person name="Toshchakov S."/>
            <person name="Lopatina A."/>
            <person name="Arcadi E."/>
            <person name="Smedile F."/>
            <person name="La Spada G."/>
            <person name="La Cono V."/>
            <person name="Yakimov M.M."/>
        </authorList>
    </citation>
    <scope>NUCLEOTIDE SEQUENCE [LARGE SCALE GENOMIC DNA]</scope>
    <source>
        <strain evidence="2 3">M27-SA2</strain>
    </source>
</reference>
<dbReference type="GeneID" id="26011299"/>
<dbReference type="RefSeq" id="WP_050049108.1">
    <property type="nucleotide sequence ID" value="NZ_CP008874.1"/>
</dbReference>
<dbReference type="InterPro" id="IPR055808">
    <property type="entry name" value="DUF7384"/>
</dbReference>
<sequence>MNPDPASVVADADVLLADLFVDGTARDALDLVRKHDWMTLVASEPLLDDAAAIVATKADPDLAADWRDRIEAEASIVDHPPGDHPALASALTGGAGHLLTLDETLASPRTNAAVSTRVQTSVRLPDAFVHSFDAASLYEAVEGGSYPGPDRDPRS</sequence>
<protein>
    <recommendedName>
        <fullName evidence="5">PIN domain-containing protein</fullName>
    </recommendedName>
</protein>
<organism evidence="1 4">
    <name type="scientific">Halanaeroarchaeum sulfurireducens</name>
    <dbReference type="NCBI Taxonomy" id="1604004"/>
    <lineage>
        <taxon>Archaea</taxon>
        <taxon>Methanobacteriati</taxon>
        <taxon>Methanobacteriota</taxon>
        <taxon>Stenosarchaea group</taxon>
        <taxon>Halobacteria</taxon>
        <taxon>Halobacteriales</taxon>
        <taxon>Halobacteriaceae</taxon>
        <taxon>Halanaeroarchaeum</taxon>
    </lineage>
</organism>
<dbReference type="AlphaFoldDB" id="A0A0F7PFW8"/>
<dbReference type="KEGG" id="hsu:HLASF_1977"/>
<dbReference type="KEGG" id="hsf:HLASA_1963"/>
<proteinExistence type="predicted"/>
<accession>A0A0F7PFW8</accession>
<dbReference type="Proteomes" id="UP000060390">
    <property type="component" value="Chromosome"/>
</dbReference>
<evidence type="ECO:0000313" key="2">
    <source>
        <dbReference type="EMBL" id="ALG82838.1"/>
    </source>
</evidence>
<evidence type="ECO:0008006" key="5">
    <source>
        <dbReference type="Google" id="ProtNLM"/>
    </source>
</evidence>